<gene>
    <name evidence="1" type="ORF">L6773_13975</name>
</gene>
<dbReference type="InterPro" id="IPR021607">
    <property type="entry name" value="DUF3224"/>
</dbReference>
<dbReference type="Gene3D" id="2.40.350.10">
    <property type="entry name" value="SO1590-like"/>
    <property type="match status" value="1"/>
</dbReference>
<dbReference type="Proteomes" id="UP001165366">
    <property type="component" value="Unassembled WGS sequence"/>
</dbReference>
<keyword evidence="2" id="KW-1185">Reference proteome</keyword>
<dbReference type="EMBL" id="JAKLWS010000019">
    <property type="protein sequence ID" value="MCG2589683.1"/>
    <property type="molecule type" value="Genomic_DNA"/>
</dbReference>
<protein>
    <submittedName>
        <fullName evidence="1">DUF3224 domain-containing protein</fullName>
    </submittedName>
</protein>
<reference evidence="1" key="1">
    <citation type="submission" date="2022-01" db="EMBL/GenBank/DDBJ databases">
        <authorList>
            <person name="Wang Y."/>
        </authorList>
    </citation>
    <scope>NUCLEOTIDE SEQUENCE</scope>
    <source>
        <strain evidence="1">WB101</strain>
    </source>
</reference>
<name>A0ABS9KFQ6_9BACT</name>
<dbReference type="InterPro" id="IPR023159">
    <property type="entry name" value="SO1590-like_sf"/>
</dbReference>
<organism evidence="1 2">
    <name type="scientific">Rhodohalobacter sulfatireducens</name>
    <dbReference type="NCBI Taxonomy" id="2911366"/>
    <lineage>
        <taxon>Bacteria</taxon>
        <taxon>Pseudomonadati</taxon>
        <taxon>Balneolota</taxon>
        <taxon>Balneolia</taxon>
        <taxon>Balneolales</taxon>
        <taxon>Balneolaceae</taxon>
        <taxon>Rhodohalobacter</taxon>
    </lineage>
</organism>
<evidence type="ECO:0000313" key="2">
    <source>
        <dbReference type="Proteomes" id="UP001165366"/>
    </source>
</evidence>
<proteinExistence type="predicted"/>
<dbReference type="RefSeq" id="WP_237855043.1">
    <property type="nucleotide sequence ID" value="NZ_JAKLWS010000019.1"/>
</dbReference>
<comment type="caution">
    <text evidence="1">The sequence shown here is derived from an EMBL/GenBank/DDBJ whole genome shotgun (WGS) entry which is preliminary data.</text>
</comment>
<sequence length="133" mass="14512">MSSVIKTTFKIESWNEETYSQAKDGPAVFRASVSQTYSGDLAAKSKIEYLMTTFADETSTFIGIEEVLGELEGKSGSFLLEHDGTHRDGVAKSDFVIIPHSGSGELAGIRGKGSYEATHETAELTLEYDFEET</sequence>
<accession>A0ABS9KFQ6</accession>
<reference evidence="1" key="2">
    <citation type="submission" date="2024-05" db="EMBL/GenBank/DDBJ databases">
        <title>Rhodohalobacter halophilus gen. nov., sp. nov., a moderately halophilic member of the family Balneolaceae.</title>
        <authorList>
            <person name="Xia J."/>
        </authorList>
    </citation>
    <scope>NUCLEOTIDE SEQUENCE</scope>
    <source>
        <strain evidence="1">WB101</strain>
    </source>
</reference>
<evidence type="ECO:0000313" key="1">
    <source>
        <dbReference type="EMBL" id="MCG2589683.1"/>
    </source>
</evidence>
<dbReference type="Pfam" id="PF11528">
    <property type="entry name" value="DUF3224"/>
    <property type="match status" value="1"/>
</dbReference>
<dbReference type="SUPFAM" id="SSF159238">
    <property type="entry name" value="SO1590-like"/>
    <property type="match status" value="1"/>
</dbReference>